<keyword evidence="3" id="KW-1185">Reference proteome</keyword>
<dbReference type="Proteomes" id="UP000199439">
    <property type="component" value="Unassembled WGS sequence"/>
</dbReference>
<accession>A0A1I1PK51</accession>
<name>A0A1I1PK51_9FLAO</name>
<dbReference type="RefSeq" id="WP_092850751.1">
    <property type="nucleotide sequence ID" value="NZ_FOMI01000003.1"/>
</dbReference>
<evidence type="ECO:0000313" key="2">
    <source>
        <dbReference type="EMBL" id="SFD07383.1"/>
    </source>
</evidence>
<feature type="domain" description="BioF2-like acetyltransferase" evidence="1">
    <location>
        <begin position="107"/>
        <end position="252"/>
    </location>
</feature>
<dbReference type="AlphaFoldDB" id="A0A1I1PK51"/>
<evidence type="ECO:0000259" key="1">
    <source>
        <dbReference type="Pfam" id="PF13480"/>
    </source>
</evidence>
<keyword evidence="2" id="KW-0808">Transferase</keyword>
<dbReference type="InterPro" id="IPR016181">
    <property type="entry name" value="Acyl_CoA_acyltransferase"/>
</dbReference>
<protein>
    <submittedName>
        <fullName evidence="2">Acetyltransferase (GNAT) domain-containing protein</fullName>
    </submittedName>
</protein>
<evidence type="ECO:0000313" key="3">
    <source>
        <dbReference type="Proteomes" id="UP000199439"/>
    </source>
</evidence>
<gene>
    <name evidence="2" type="ORF">SAMN04487987_103375</name>
</gene>
<dbReference type="Gene3D" id="3.40.630.30">
    <property type="match status" value="1"/>
</dbReference>
<proteinExistence type="predicted"/>
<sequence>MSLLNTVNHNFTQDFFEKGDFNPLISEIFDKNKEEKFKNSSLNLEEANVDTIHLIEFVPPFFNLKFNNTKGVLSTFRYTYFNGFMCNLTSSKSLDDYMYSQLGKKKKKIVVRRLSRLEQCFNIDYKIFYGDIENEECRVLMDTFKIMIKKRFNQRGDIHSSLKNWSFYRDETAHLIRNKKACLFVIYNDKTPIAMSLNFLFNKVFESAITSYEIDFAKFGLGNIIVLKKLEWCFDNGFEFFNMRYGDYPYKRMWCNTVFKYDSYIVYKKSLGNLLKAFVILKKNQAITYAILNKDKFKALSSAMSKLKGKPIDNKPIIEAKEPVFKALSNFNEFDYKNLTPVDIKEEDYVFLRKPVFDLQYILVAKTEDIACFKFEKNIFIAKNITTSTFFKLDLN</sequence>
<dbReference type="SUPFAM" id="SSF55729">
    <property type="entry name" value="Acyl-CoA N-acyltransferases (Nat)"/>
    <property type="match status" value="1"/>
</dbReference>
<dbReference type="EMBL" id="FOMI01000003">
    <property type="protein sequence ID" value="SFD07383.1"/>
    <property type="molecule type" value="Genomic_DNA"/>
</dbReference>
<dbReference type="Pfam" id="PF13480">
    <property type="entry name" value="Acetyltransf_6"/>
    <property type="match status" value="1"/>
</dbReference>
<dbReference type="GO" id="GO:0016740">
    <property type="term" value="F:transferase activity"/>
    <property type="evidence" value="ECO:0007669"/>
    <property type="project" value="UniProtKB-KW"/>
</dbReference>
<reference evidence="3" key="1">
    <citation type="submission" date="2016-10" db="EMBL/GenBank/DDBJ databases">
        <authorList>
            <person name="Varghese N."/>
            <person name="Submissions S."/>
        </authorList>
    </citation>
    <scope>NUCLEOTIDE SEQUENCE [LARGE SCALE GENOMIC DNA]</scope>
    <source>
        <strain evidence="3">DSM 25730</strain>
    </source>
</reference>
<dbReference type="OrthoDB" id="1422531at2"/>
<dbReference type="InterPro" id="IPR038740">
    <property type="entry name" value="BioF2-like_GNAT_dom"/>
</dbReference>
<organism evidence="2 3">
    <name type="scientific">Algibacter pectinivorans</name>
    <dbReference type="NCBI Taxonomy" id="870482"/>
    <lineage>
        <taxon>Bacteria</taxon>
        <taxon>Pseudomonadati</taxon>
        <taxon>Bacteroidota</taxon>
        <taxon>Flavobacteriia</taxon>
        <taxon>Flavobacteriales</taxon>
        <taxon>Flavobacteriaceae</taxon>
        <taxon>Algibacter</taxon>
    </lineage>
</organism>
<dbReference type="STRING" id="870482.SAMN04487987_103375"/>